<dbReference type="InParanoid" id="A0A1U7Z8P0"/>
<dbReference type="GeneID" id="104590417"/>
<proteinExistence type="inferred from homology"/>
<dbReference type="InterPro" id="IPR023393">
    <property type="entry name" value="START-like_dom_sf"/>
</dbReference>
<comment type="similarity">
    <text evidence="1">Belongs to the BetVI family.</text>
</comment>
<dbReference type="Gene3D" id="3.30.530.20">
    <property type="match status" value="1"/>
</dbReference>
<dbReference type="PANTHER" id="PTHR31213">
    <property type="entry name" value="OS08G0374000 PROTEIN-RELATED"/>
    <property type="match status" value="1"/>
</dbReference>
<gene>
    <name evidence="5" type="primary">LOC104590417</name>
</gene>
<evidence type="ECO:0000256" key="2">
    <source>
        <dbReference type="ARBA" id="ARBA00022589"/>
    </source>
</evidence>
<dbReference type="Proteomes" id="UP000189703">
    <property type="component" value="Unplaced"/>
</dbReference>
<accession>A0A1U7Z8P0</accession>
<evidence type="ECO:0000259" key="3">
    <source>
        <dbReference type="Pfam" id="PF00407"/>
    </source>
</evidence>
<dbReference type="GO" id="GO:0006952">
    <property type="term" value="P:defense response"/>
    <property type="evidence" value="ECO:0007669"/>
    <property type="project" value="InterPro"/>
</dbReference>
<dbReference type="OrthoDB" id="1879545at2759"/>
<keyword evidence="2" id="KW-0017">Alkaloid metabolism</keyword>
<dbReference type="GO" id="GO:0009738">
    <property type="term" value="P:abscisic acid-activated signaling pathway"/>
    <property type="evidence" value="ECO:0000318"/>
    <property type="project" value="GO_Central"/>
</dbReference>
<dbReference type="FunFam" id="3.30.530.20:FF:000033">
    <property type="entry name" value="S-norcoclaurine synthase"/>
    <property type="match status" value="1"/>
</dbReference>
<dbReference type="GO" id="GO:0005634">
    <property type="term" value="C:nucleus"/>
    <property type="evidence" value="ECO:0000318"/>
    <property type="project" value="GO_Central"/>
</dbReference>
<dbReference type="KEGG" id="nnu:104590417"/>
<dbReference type="GO" id="GO:0009820">
    <property type="term" value="P:alkaloid metabolic process"/>
    <property type="evidence" value="ECO:0007669"/>
    <property type="project" value="UniProtKB-KW"/>
</dbReference>
<sequence>MHAGQLSHELEVAVPASEVWEIYGTLKLGKLCEELLPDVIHKAEVVEGDGGVGTVLKVTLPPGLVSYKEKFTKIDNEKRLKEVEVVEGGALDLGFRLYRIRLEIIEKTEVSSLIKSTVEYEIDDESANNPSFATTKPLEQIAMAMGKYLTELKTE</sequence>
<evidence type="ECO:0000313" key="5">
    <source>
        <dbReference type="RefSeq" id="XP_010247387.1"/>
    </source>
</evidence>
<protein>
    <submittedName>
        <fullName evidence="5">S-norcoclaurine synthase 2-like</fullName>
    </submittedName>
</protein>
<organism evidence="4 5">
    <name type="scientific">Nelumbo nucifera</name>
    <name type="common">Sacred lotus</name>
    <dbReference type="NCBI Taxonomy" id="4432"/>
    <lineage>
        <taxon>Eukaryota</taxon>
        <taxon>Viridiplantae</taxon>
        <taxon>Streptophyta</taxon>
        <taxon>Embryophyta</taxon>
        <taxon>Tracheophyta</taxon>
        <taxon>Spermatophyta</taxon>
        <taxon>Magnoliopsida</taxon>
        <taxon>Proteales</taxon>
        <taxon>Nelumbonaceae</taxon>
        <taxon>Nelumbo</taxon>
    </lineage>
</organism>
<evidence type="ECO:0000256" key="1">
    <source>
        <dbReference type="ARBA" id="ARBA00009744"/>
    </source>
</evidence>
<dbReference type="SUPFAM" id="SSF55961">
    <property type="entry name" value="Bet v1-like"/>
    <property type="match status" value="1"/>
</dbReference>
<dbReference type="CDD" id="cd07816">
    <property type="entry name" value="Bet_v1-like"/>
    <property type="match status" value="1"/>
</dbReference>
<evidence type="ECO:0000313" key="4">
    <source>
        <dbReference type="Proteomes" id="UP000189703"/>
    </source>
</evidence>
<reference evidence="5" key="1">
    <citation type="submission" date="2025-08" db="UniProtKB">
        <authorList>
            <consortium name="RefSeq"/>
        </authorList>
    </citation>
    <scope>IDENTIFICATION</scope>
</reference>
<dbReference type="InterPro" id="IPR000916">
    <property type="entry name" value="Bet_v_I/MLP"/>
</dbReference>
<dbReference type="GO" id="GO:0010427">
    <property type="term" value="F:abscisic acid binding"/>
    <property type="evidence" value="ECO:0000318"/>
    <property type="project" value="GO_Central"/>
</dbReference>
<dbReference type="Pfam" id="PF00407">
    <property type="entry name" value="Bet_v_1"/>
    <property type="match status" value="1"/>
</dbReference>
<keyword evidence="4" id="KW-1185">Reference proteome</keyword>
<dbReference type="InterPro" id="IPR050279">
    <property type="entry name" value="Plant_def-hormone_signal"/>
</dbReference>
<dbReference type="GO" id="GO:0005737">
    <property type="term" value="C:cytoplasm"/>
    <property type="evidence" value="ECO:0000318"/>
    <property type="project" value="GO_Central"/>
</dbReference>
<dbReference type="PANTHER" id="PTHR31213:SF19">
    <property type="entry name" value="BET V I_MAJOR LATEX PROTEIN DOMAIN-CONTAINING PROTEIN"/>
    <property type="match status" value="1"/>
</dbReference>
<dbReference type="eggNOG" id="ENOG502S1E8">
    <property type="taxonomic scope" value="Eukaryota"/>
</dbReference>
<dbReference type="RefSeq" id="XP_010247387.1">
    <property type="nucleotide sequence ID" value="XM_010249085.1"/>
</dbReference>
<name>A0A1U7Z8P0_NELNU</name>
<dbReference type="GO" id="GO:0038023">
    <property type="term" value="F:signaling receptor activity"/>
    <property type="evidence" value="ECO:0000318"/>
    <property type="project" value="GO_Central"/>
</dbReference>
<dbReference type="OMA" id="EGSICHE"/>
<dbReference type="AlphaFoldDB" id="A0A1U7Z8P0"/>
<feature type="domain" description="Bet v I/Major latex protein" evidence="3">
    <location>
        <begin position="1"/>
        <end position="150"/>
    </location>
</feature>
<dbReference type="GO" id="GO:0004864">
    <property type="term" value="F:protein phosphatase inhibitor activity"/>
    <property type="evidence" value="ECO:0000318"/>
    <property type="project" value="GO_Central"/>
</dbReference>